<dbReference type="InterPro" id="IPR050328">
    <property type="entry name" value="Dev_Immune_Receptor"/>
</dbReference>
<feature type="region of interest" description="Disordered" evidence="7">
    <location>
        <begin position="693"/>
        <end position="729"/>
    </location>
</feature>
<dbReference type="FunFam" id="3.80.10.10:FF:001167">
    <property type="entry name" value="Chaoptin"/>
    <property type="match status" value="1"/>
</dbReference>
<dbReference type="SMART" id="SM00364">
    <property type="entry name" value="LRR_BAC"/>
    <property type="match status" value="6"/>
</dbReference>
<evidence type="ECO:0000313" key="9">
    <source>
        <dbReference type="EMBL" id="CAG7698441.1"/>
    </source>
</evidence>
<sequence length="1299" mass="145002">MRRGQSPESLIFKIAYTTLFITIMFMTWAYMTQAESLRSFLAYHTANSVGTGFDGHPSCSFNQLCTCSNPGPDLGIVTCSNVPFGNVPLALNHSRILTLSLQGNDLQVLEDKRFVGSGIRRLQIKENNLHLIMKEALFGLDNLLWELDLRSNELTAVPSAALRNLRKLELLDLSDNKITHVSSSDFRSLESSLFSFSLAKNLIHRITEGTFSKLTNLKHLDLSENKIFEIIDRPFPNGKSFTTLYLQSNQLQQIPFDALSSLKLTKLDLSDNVIDDPREGGSGKISAVEVNLNHNRITELPPYALVNFQSVERISFASNPLQEIQDEAFKNPSIKELDLSNCLISDLNPKAFRGLEKSLRVLDLSFNNITEFPDDVFENLDNLNSLNLRDNQIDLTVDHLEQFSNNLHSLNLINTPVSHDVLTFAWRLQKLRNLNSSEASSTALTLEVFNGSGPGLEEINLNHGKLTSVGRNAFAKVPGLKYLDLSYNRISTIDSNAFNDIGRTLIRLRIVDGLRMSSVPGKVLDKLMNLKELDLSSNDLNAIAEDSFSNAVEYINFRFNRISSISSKTFPLETLSNLKRLLLGFNSLQEIPAMGFHGLRKLEYLELNENKISKIQPRGFVHLNELKVLTLAGNKIATLSKEAFQNLPQLQILDLSHNLLKFIDFDAFDTIGTLSLVRLQLSHNKLTELLTEAEQASRNAPKPPPPTGKISNSSVPTTTTTTVPPPRVSLSSSTIEMMDLSNNDITYISTDFFYPISNTLIELDLSHNSIENITDGHFQGMTFLQRLDLSHNDLETIDEDLLQGTKALQIFEINSNQLRTLPQRLFQDCSKLRVISLADNEVSNIDAAVFGDTSLEILDLSGNNLNNFPERALAKVSASLVTLDVSRNGIASLFEQLECLTSIRRLNLARNKIVFMADTIFDKIQNILQLDLSFNPLARLTERMFESIEDTLIELNIANVGLEALPNFNFTQLITLDASGNKLVGMPVDFGEDVPLLKEADFSGNQFLNLPNFITDVFPQLGEISLGDNPIRNLRNDSFYRIQSLHTLDIAELPLEAIQLGVLQPLTSLDTLRIGPLEGKTLAAVLEQVPTLDHLKLVVHDNVIDLSAKVALPYKISKLTLTGSSLTTIANASLDGLRSRELELIIEDTGLSDLPSSFFNKLGWVNQLKLTVRGNNSELRTIKNPNLKYRPSATEPYLVDLDIESPLRMACNCDSGWIEHWLGHWMEKSCSANSDLNNYLQCEEMLNTLRSIQCRDKAGTSLMQAFADLDCGWSSAARNYISSLSLSLVILSTMVTMLF</sequence>
<dbReference type="Pfam" id="PF13306">
    <property type="entry name" value="LRR_5"/>
    <property type="match status" value="1"/>
</dbReference>
<feature type="transmembrane region" description="Helical" evidence="8">
    <location>
        <begin position="12"/>
        <end position="31"/>
    </location>
</feature>
<dbReference type="GO" id="GO:0005886">
    <property type="term" value="C:plasma membrane"/>
    <property type="evidence" value="ECO:0007669"/>
    <property type="project" value="UniProtKB-SubCell"/>
</dbReference>
<keyword evidence="8" id="KW-1133">Transmembrane helix</keyword>
<keyword evidence="2" id="KW-1003">Cell membrane</keyword>
<organism evidence="9 10">
    <name type="scientific">Allacma fusca</name>
    <dbReference type="NCBI Taxonomy" id="39272"/>
    <lineage>
        <taxon>Eukaryota</taxon>
        <taxon>Metazoa</taxon>
        <taxon>Ecdysozoa</taxon>
        <taxon>Arthropoda</taxon>
        <taxon>Hexapoda</taxon>
        <taxon>Collembola</taxon>
        <taxon>Symphypleona</taxon>
        <taxon>Sminthuridae</taxon>
        <taxon>Allacma</taxon>
    </lineage>
</organism>
<dbReference type="SMART" id="SM00369">
    <property type="entry name" value="LRR_TYP"/>
    <property type="match status" value="26"/>
</dbReference>
<evidence type="ECO:0000256" key="4">
    <source>
        <dbReference type="ARBA" id="ARBA00022729"/>
    </source>
</evidence>
<dbReference type="PANTHER" id="PTHR24373">
    <property type="entry name" value="SLIT RELATED LEUCINE-RICH REPEAT NEURONAL PROTEIN"/>
    <property type="match status" value="1"/>
</dbReference>
<keyword evidence="6 8" id="KW-0472">Membrane</keyword>
<dbReference type="PANTHER" id="PTHR24373:SF387">
    <property type="entry name" value="LEUCINE-RICH REPEATS AND IMMUNOGLOBULIN-LIKE DOMAINS PROTEIN SMA-10"/>
    <property type="match status" value="1"/>
</dbReference>
<evidence type="ECO:0000256" key="2">
    <source>
        <dbReference type="ARBA" id="ARBA00022475"/>
    </source>
</evidence>
<dbReference type="GO" id="GO:0048468">
    <property type="term" value="P:cell development"/>
    <property type="evidence" value="ECO:0007669"/>
    <property type="project" value="UniProtKB-ARBA"/>
</dbReference>
<dbReference type="PROSITE" id="PS51450">
    <property type="entry name" value="LRR"/>
    <property type="match status" value="9"/>
</dbReference>
<dbReference type="InterPro" id="IPR001611">
    <property type="entry name" value="Leu-rich_rpt"/>
</dbReference>
<keyword evidence="8" id="KW-0812">Transmembrane</keyword>
<gene>
    <name evidence="9" type="ORF">AFUS01_LOCUS4086</name>
</gene>
<keyword evidence="4" id="KW-0732">Signal</keyword>
<protein>
    <recommendedName>
        <fullName evidence="11">Chaoptin</fullName>
    </recommendedName>
</protein>
<evidence type="ECO:0000313" key="10">
    <source>
        <dbReference type="Proteomes" id="UP000708208"/>
    </source>
</evidence>
<keyword evidence="5" id="KW-0677">Repeat</keyword>
<dbReference type="SMART" id="SM00365">
    <property type="entry name" value="LRR_SD22"/>
    <property type="match status" value="15"/>
</dbReference>
<dbReference type="Proteomes" id="UP000708208">
    <property type="component" value="Unassembled WGS sequence"/>
</dbReference>
<dbReference type="EMBL" id="CAJVCH010025315">
    <property type="protein sequence ID" value="CAG7698441.1"/>
    <property type="molecule type" value="Genomic_DNA"/>
</dbReference>
<comment type="caution">
    <text evidence="9">The sequence shown here is derived from an EMBL/GenBank/DDBJ whole genome shotgun (WGS) entry which is preliminary data.</text>
</comment>
<dbReference type="Pfam" id="PF13855">
    <property type="entry name" value="LRR_8"/>
    <property type="match status" value="6"/>
</dbReference>
<accession>A0A8J2JB65</accession>
<dbReference type="Pfam" id="PF13516">
    <property type="entry name" value="LRR_6"/>
    <property type="match status" value="2"/>
</dbReference>
<dbReference type="InterPro" id="IPR003591">
    <property type="entry name" value="Leu-rich_rpt_typical-subtyp"/>
</dbReference>
<dbReference type="OrthoDB" id="1111193at2759"/>
<evidence type="ECO:0000256" key="3">
    <source>
        <dbReference type="ARBA" id="ARBA00022614"/>
    </source>
</evidence>
<evidence type="ECO:0000256" key="6">
    <source>
        <dbReference type="ARBA" id="ARBA00023136"/>
    </source>
</evidence>
<comment type="subcellular location">
    <subcellularLocation>
        <location evidence="1">Cell membrane</location>
    </subcellularLocation>
</comment>
<dbReference type="SMART" id="SM00368">
    <property type="entry name" value="LRR_RI"/>
    <property type="match status" value="5"/>
</dbReference>
<evidence type="ECO:0000256" key="5">
    <source>
        <dbReference type="ARBA" id="ARBA00022737"/>
    </source>
</evidence>
<proteinExistence type="predicted"/>
<evidence type="ECO:0000256" key="7">
    <source>
        <dbReference type="SAM" id="MobiDB-lite"/>
    </source>
</evidence>
<keyword evidence="3" id="KW-0433">Leucine-rich repeat</keyword>
<reference evidence="9" key="1">
    <citation type="submission" date="2021-06" db="EMBL/GenBank/DDBJ databases">
        <authorList>
            <person name="Hodson N. C."/>
            <person name="Mongue J. A."/>
            <person name="Jaron S. K."/>
        </authorList>
    </citation>
    <scope>NUCLEOTIDE SEQUENCE</scope>
</reference>
<evidence type="ECO:0000256" key="8">
    <source>
        <dbReference type="SAM" id="Phobius"/>
    </source>
</evidence>
<evidence type="ECO:0008006" key="11">
    <source>
        <dbReference type="Google" id="ProtNLM"/>
    </source>
</evidence>
<name>A0A8J2JB65_9HEXA</name>
<feature type="compositionally biased region" description="Low complexity" evidence="7">
    <location>
        <begin position="711"/>
        <end position="729"/>
    </location>
</feature>
<keyword evidence="10" id="KW-1185">Reference proteome</keyword>
<dbReference type="InterPro" id="IPR026906">
    <property type="entry name" value="LRR_5"/>
</dbReference>
<evidence type="ECO:0000256" key="1">
    <source>
        <dbReference type="ARBA" id="ARBA00004236"/>
    </source>
</evidence>